<dbReference type="Pfam" id="PF02866">
    <property type="entry name" value="Ldh_1_C"/>
    <property type="match status" value="1"/>
</dbReference>
<dbReference type="EMBL" id="JOKH01000001">
    <property type="protein sequence ID" value="KEQ19333.1"/>
    <property type="molecule type" value="Genomic_DNA"/>
</dbReference>
<dbReference type="SUPFAM" id="SSF56327">
    <property type="entry name" value="LDH C-terminal domain-like"/>
    <property type="match status" value="1"/>
</dbReference>
<protein>
    <recommendedName>
        <fullName evidence="3 8">Malate dehydrogenase</fullName>
        <ecNumber evidence="3 8">1.1.1.37</ecNumber>
    </recommendedName>
</protein>
<evidence type="ECO:0000256" key="3">
    <source>
        <dbReference type="ARBA" id="ARBA00012995"/>
    </source>
</evidence>
<keyword evidence="6 8" id="KW-0520">NAD</keyword>
<dbReference type="eggNOG" id="COG0039">
    <property type="taxonomic scope" value="Bacteria"/>
</dbReference>
<comment type="catalytic activity">
    <reaction evidence="7 8 12">
        <text>(S)-malate + NAD(+) = oxaloacetate + NADH + H(+)</text>
        <dbReference type="Rhea" id="RHEA:21432"/>
        <dbReference type="ChEBI" id="CHEBI:15378"/>
        <dbReference type="ChEBI" id="CHEBI:15589"/>
        <dbReference type="ChEBI" id="CHEBI:16452"/>
        <dbReference type="ChEBI" id="CHEBI:57540"/>
        <dbReference type="ChEBI" id="CHEBI:57945"/>
        <dbReference type="EC" id="1.1.1.37"/>
    </reaction>
</comment>
<dbReference type="OrthoDB" id="9802969at2"/>
<keyword evidence="16" id="KW-1185">Reference proteome</keyword>
<feature type="binding site" evidence="8">
    <location>
        <begin position="11"/>
        <end position="17"/>
    </location>
    <ligand>
        <name>NAD(+)</name>
        <dbReference type="ChEBI" id="CHEBI:57540"/>
    </ligand>
</feature>
<dbReference type="InterPro" id="IPR001252">
    <property type="entry name" value="Malate_DH_AS"/>
</dbReference>
<dbReference type="NCBIfam" id="NF003916">
    <property type="entry name" value="PRK05442.1"/>
    <property type="match status" value="1"/>
</dbReference>
<dbReference type="AlphaFoldDB" id="A0A081NLL0"/>
<evidence type="ECO:0000256" key="10">
    <source>
        <dbReference type="PIRSR" id="PIRSR000102-2"/>
    </source>
</evidence>
<dbReference type="InterPro" id="IPR001236">
    <property type="entry name" value="Lactate/malate_DH_N"/>
</dbReference>
<dbReference type="GO" id="GO:0006108">
    <property type="term" value="P:malate metabolic process"/>
    <property type="evidence" value="ECO:0007669"/>
    <property type="project" value="InterPro"/>
</dbReference>
<feature type="binding site" evidence="8 11">
    <location>
        <begin position="129"/>
        <end position="131"/>
    </location>
    <ligand>
        <name>NAD(+)</name>
        <dbReference type="ChEBI" id="CHEBI:57540"/>
    </ligand>
</feature>
<dbReference type="RefSeq" id="WP_034833103.1">
    <property type="nucleotide sequence ID" value="NZ_JOKH01000001.1"/>
</dbReference>
<evidence type="ECO:0000259" key="13">
    <source>
        <dbReference type="Pfam" id="PF00056"/>
    </source>
</evidence>
<dbReference type="Proteomes" id="UP000028073">
    <property type="component" value="Unassembled WGS sequence"/>
</dbReference>
<dbReference type="Pfam" id="PF00056">
    <property type="entry name" value="Ldh_1_N"/>
    <property type="match status" value="1"/>
</dbReference>
<comment type="caution">
    <text evidence="15">The sequence shown here is derived from an EMBL/GenBank/DDBJ whole genome shotgun (WGS) entry which is preliminary data.</text>
</comment>
<organism evidence="15 16">
    <name type="scientific">Endozoicomonas numazuensis</name>
    <dbReference type="NCBI Taxonomy" id="1137799"/>
    <lineage>
        <taxon>Bacteria</taxon>
        <taxon>Pseudomonadati</taxon>
        <taxon>Pseudomonadota</taxon>
        <taxon>Gammaproteobacteria</taxon>
        <taxon>Oceanospirillales</taxon>
        <taxon>Endozoicomonadaceae</taxon>
        <taxon>Endozoicomonas</taxon>
    </lineage>
</organism>
<dbReference type="SUPFAM" id="SSF51735">
    <property type="entry name" value="NAD(P)-binding Rossmann-fold domains"/>
    <property type="match status" value="1"/>
</dbReference>
<evidence type="ECO:0000256" key="4">
    <source>
        <dbReference type="ARBA" id="ARBA00022532"/>
    </source>
</evidence>
<feature type="active site" description="Proton acceptor" evidence="8 9">
    <location>
        <position position="187"/>
    </location>
</feature>
<evidence type="ECO:0000256" key="7">
    <source>
        <dbReference type="ARBA" id="ARBA00048313"/>
    </source>
</evidence>
<sequence>MKQPVRIAVTGAAGNISYSLLFKIAAGEMLGADQPVILQLVEIPQAMDKLRGVAMELEDCAFPLVHGISLHDNPFDGFRGIHYAMLVGARPRSKGMERADLLEANAVIFAEQGKALNEVANRDVKALVVGNPANTNCLILSRNAPNLDPSQFCAMTRLDHNRAKGILGNKLGVNPSDLDGVCVWGNHSPTMYPDVHHATVLGEESAISQIDEKWYKEDYTPRIQKRGAEIIEWRGLSSAASAAQAALDHMHDWALGSNGEVVSMGIISDGSYGVAKGIYYSFPCVCEFGSYQIIQGLEINEYGQSMMKKTEEELLSEKAAVDHLLPAETAESRENLRKSDRTGQTAYDNGLDKADVYYKADRIC</sequence>
<feature type="binding site" evidence="8">
    <location>
        <position position="112"/>
    </location>
    <ligand>
        <name>NAD(+)</name>
        <dbReference type="ChEBI" id="CHEBI:57540"/>
    </ligand>
</feature>
<dbReference type="STRING" id="1137799.GZ78_05025"/>
<evidence type="ECO:0000256" key="9">
    <source>
        <dbReference type="PIRSR" id="PIRSR000102-1"/>
    </source>
</evidence>
<dbReference type="GO" id="GO:0006099">
    <property type="term" value="P:tricarboxylic acid cycle"/>
    <property type="evidence" value="ECO:0007669"/>
    <property type="project" value="UniProtKB-UniRule"/>
</dbReference>
<evidence type="ECO:0000256" key="2">
    <source>
        <dbReference type="ARBA" id="ARBA00009613"/>
    </source>
</evidence>
<name>A0A081NLL0_9GAMM</name>
<dbReference type="PROSITE" id="PS00068">
    <property type="entry name" value="MDH"/>
    <property type="match status" value="1"/>
</dbReference>
<keyword evidence="4 8" id="KW-0816">Tricarboxylic acid cycle</keyword>
<feature type="binding site" evidence="8 10">
    <location>
        <position position="92"/>
    </location>
    <ligand>
        <name>substrate</name>
    </ligand>
</feature>
<dbReference type="EC" id="1.1.1.37" evidence="3 8"/>
<dbReference type="Gene3D" id="3.90.110.10">
    <property type="entry name" value="Lactate dehydrogenase/glycoside hydrolase, family 4, C-terminal"/>
    <property type="match status" value="1"/>
</dbReference>
<dbReference type="InterPro" id="IPR010945">
    <property type="entry name" value="Malate_DH_type2"/>
</dbReference>
<keyword evidence="5 8" id="KW-0560">Oxidoreductase</keyword>
<comment type="similarity">
    <text evidence="2 8">Belongs to the LDH/MDH superfamily. MDH type 2 family.</text>
</comment>
<dbReference type="HAMAP" id="MF_01517">
    <property type="entry name" value="Malate_dehydrog_2"/>
    <property type="match status" value="1"/>
</dbReference>
<evidence type="ECO:0000256" key="12">
    <source>
        <dbReference type="RuleBase" id="RU000422"/>
    </source>
</evidence>
<gene>
    <name evidence="8" type="primary">mdh</name>
    <name evidence="15" type="ORF">GZ78_05025</name>
</gene>
<feature type="binding site" evidence="8 10">
    <location>
        <position position="162"/>
    </location>
    <ligand>
        <name>substrate</name>
    </ligand>
</feature>
<dbReference type="FunFam" id="3.90.110.10:FF:000002">
    <property type="entry name" value="Malate dehydrogenase"/>
    <property type="match status" value="1"/>
</dbReference>
<feature type="domain" description="Lactate/malate dehydrogenase N-terminal" evidence="13">
    <location>
        <begin position="5"/>
        <end position="146"/>
    </location>
</feature>
<feature type="binding site" evidence="8 10">
    <location>
        <position position="98"/>
    </location>
    <ligand>
        <name>substrate</name>
    </ligand>
</feature>
<reference evidence="15 16" key="1">
    <citation type="submission" date="2014-06" db="EMBL/GenBank/DDBJ databases">
        <title>Whole Genome Sequences of Three Symbiotic Endozoicomonas Bacteria.</title>
        <authorList>
            <person name="Neave M.J."/>
            <person name="Apprill A."/>
            <person name="Voolstra C.R."/>
        </authorList>
    </citation>
    <scope>NUCLEOTIDE SEQUENCE [LARGE SCALE GENOMIC DNA]</scope>
    <source>
        <strain evidence="15 16">DSM 25634</strain>
    </source>
</reference>
<dbReference type="InterPro" id="IPR001557">
    <property type="entry name" value="L-lactate/malate_DH"/>
</dbReference>
<evidence type="ECO:0000256" key="5">
    <source>
        <dbReference type="ARBA" id="ARBA00023002"/>
    </source>
</evidence>
<dbReference type="CDD" id="cd01338">
    <property type="entry name" value="MDH_chloroplast-like"/>
    <property type="match status" value="1"/>
</dbReference>
<feature type="binding site" evidence="8 10">
    <location>
        <position position="131"/>
    </location>
    <ligand>
        <name>substrate</name>
    </ligand>
</feature>
<feature type="binding site" evidence="8 11">
    <location>
        <position position="105"/>
    </location>
    <ligand>
        <name>NAD(+)</name>
        <dbReference type="ChEBI" id="CHEBI:57540"/>
    </ligand>
</feature>
<dbReference type="Gene3D" id="3.40.50.720">
    <property type="entry name" value="NAD(P)-binding Rossmann-like Domain"/>
    <property type="match status" value="1"/>
</dbReference>
<feature type="domain" description="Lactate/malate dehydrogenase C-terminal" evidence="14">
    <location>
        <begin position="156"/>
        <end position="321"/>
    </location>
</feature>
<dbReference type="InterPro" id="IPR015955">
    <property type="entry name" value="Lactate_DH/Glyco_Ohase_4_C"/>
</dbReference>
<evidence type="ECO:0000313" key="16">
    <source>
        <dbReference type="Proteomes" id="UP000028073"/>
    </source>
</evidence>
<dbReference type="GO" id="GO:0030060">
    <property type="term" value="F:L-malate dehydrogenase (NAD+) activity"/>
    <property type="evidence" value="ECO:0007669"/>
    <property type="project" value="UniProtKB-UniRule"/>
</dbReference>
<dbReference type="PANTHER" id="PTHR23382">
    <property type="entry name" value="MALATE DEHYDROGENASE"/>
    <property type="match status" value="1"/>
</dbReference>
<dbReference type="NCBIfam" id="TIGR01759">
    <property type="entry name" value="MalateDH-SF1"/>
    <property type="match status" value="1"/>
</dbReference>
<dbReference type="InterPro" id="IPR022383">
    <property type="entry name" value="Lactate/malate_DH_C"/>
</dbReference>
<proteinExistence type="inferred from homology"/>
<evidence type="ECO:0000256" key="1">
    <source>
        <dbReference type="ARBA" id="ARBA00003966"/>
    </source>
</evidence>
<evidence type="ECO:0000256" key="8">
    <source>
        <dbReference type="HAMAP-Rule" id="MF_01517"/>
    </source>
</evidence>
<evidence type="ECO:0000259" key="14">
    <source>
        <dbReference type="Pfam" id="PF02866"/>
    </source>
</evidence>
<evidence type="ECO:0000256" key="6">
    <source>
        <dbReference type="ARBA" id="ARBA00023027"/>
    </source>
</evidence>
<dbReference type="PIRSF" id="PIRSF000102">
    <property type="entry name" value="Lac_mal_DH"/>
    <property type="match status" value="1"/>
</dbReference>
<evidence type="ECO:0000256" key="11">
    <source>
        <dbReference type="PIRSR" id="PIRSR000102-3"/>
    </source>
</evidence>
<dbReference type="FunFam" id="3.40.50.720:FF:000010">
    <property type="entry name" value="Malate dehydrogenase"/>
    <property type="match status" value="1"/>
</dbReference>
<dbReference type="InterPro" id="IPR036291">
    <property type="entry name" value="NAD(P)-bd_dom_sf"/>
</dbReference>
<comment type="function">
    <text evidence="1 8">Catalyzes the reversible oxidation of malate to oxaloacetate.</text>
</comment>
<evidence type="ECO:0000313" key="15">
    <source>
        <dbReference type="EMBL" id="KEQ19333.1"/>
    </source>
</evidence>
<accession>A0A081NLL0</accession>